<keyword evidence="10" id="KW-0175">Coiled coil</keyword>
<keyword evidence="7" id="KW-0067">ATP-binding</keyword>
<dbReference type="SMART" id="SM00387">
    <property type="entry name" value="HATPase_c"/>
    <property type="match status" value="1"/>
</dbReference>
<dbReference type="Gene3D" id="1.25.40.10">
    <property type="entry name" value="Tetratricopeptide repeat domain"/>
    <property type="match status" value="2"/>
</dbReference>
<dbReference type="Pfam" id="PF02518">
    <property type="entry name" value="HATPase_c"/>
    <property type="match status" value="1"/>
</dbReference>
<feature type="domain" description="Histidine kinase" evidence="13">
    <location>
        <begin position="380"/>
        <end position="570"/>
    </location>
</feature>
<dbReference type="GO" id="GO:0016020">
    <property type="term" value="C:membrane"/>
    <property type="evidence" value="ECO:0007669"/>
    <property type="project" value="InterPro"/>
</dbReference>
<dbReference type="SUPFAM" id="SSF55874">
    <property type="entry name" value="ATPase domain of HSP90 chaperone/DNA topoisomerase II/histidine kinase"/>
    <property type="match status" value="1"/>
</dbReference>
<keyword evidence="6 14" id="KW-0418">Kinase</keyword>
<dbReference type="Pfam" id="PF13181">
    <property type="entry name" value="TPR_8"/>
    <property type="match status" value="1"/>
</dbReference>
<protein>
    <recommendedName>
        <fullName evidence="2">histidine kinase</fullName>
        <ecNumber evidence="2">2.7.13.3</ecNumber>
    </recommendedName>
</protein>
<keyword evidence="15" id="KW-1185">Reference proteome</keyword>
<gene>
    <name evidence="14" type="ORF">LDX50_28275</name>
</gene>
<dbReference type="InterPro" id="IPR036890">
    <property type="entry name" value="HATPase_C_sf"/>
</dbReference>
<name>A0A9X1HWR9_9BACT</name>
<evidence type="ECO:0000256" key="9">
    <source>
        <dbReference type="PROSITE-ProRule" id="PRU00339"/>
    </source>
</evidence>
<comment type="catalytic activity">
    <reaction evidence="1">
        <text>ATP + protein L-histidine = ADP + protein N-phospho-L-histidine.</text>
        <dbReference type="EC" id="2.7.13.3"/>
    </reaction>
</comment>
<dbReference type="Proteomes" id="UP001139409">
    <property type="component" value="Unassembled WGS sequence"/>
</dbReference>
<keyword evidence="11" id="KW-1133">Transmembrane helix</keyword>
<evidence type="ECO:0000313" key="14">
    <source>
        <dbReference type="EMBL" id="MCA6078805.1"/>
    </source>
</evidence>
<dbReference type="PROSITE" id="PS50109">
    <property type="entry name" value="HIS_KIN"/>
    <property type="match status" value="1"/>
</dbReference>
<keyword evidence="12" id="KW-0732">Signal</keyword>
<evidence type="ECO:0000256" key="10">
    <source>
        <dbReference type="SAM" id="Coils"/>
    </source>
</evidence>
<dbReference type="InterPro" id="IPR011712">
    <property type="entry name" value="Sig_transdc_His_kin_sub3_dim/P"/>
</dbReference>
<dbReference type="InterPro" id="IPR050482">
    <property type="entry name" value="Sensor_HK_TwoCompSys"/>
</dbReference>
<keyword evidence="8" id="KW-0902">Two-component regulatory system</keyword>
<dbReference type="GO" id="GO:0000155">
    <property type="term" value="F:phosphorelay sensor kinase activity"/>
    <property type="evidence" value="ECO:0007669"/>
    <property type="project" value="InterPro"/>
</dbReference>
<dbReference type="SMART" id="SM00028">
    <property type="entry name" value="TPR"/>
    <property type="match status" value="5"/>
</dbReference>
<evidence type="ECO:0000256" key="6">
    <source>
        <dbReference type="ARBA" id="ARBA00022777"/>
    </source>
</evidence>
<dbReference type="RefSeq" id="WP_225699666.1">
    <property type="nucleotide sequence ID" value="NZ_JAIXNE010000007.1"/>
</dbReference>
<sequence length="570" mass="64646">MKRKLYLLFLLTCLLSSVRGQNSPQDSLSELFNKAAGFRNAGEIDSALYYFDAAGRGHRALGNFAEAYQAFFAAYSIRDSIPNGDRALSLLYLGSVEGLLENFQKSAEYFSEAEKAAWLQGDSVRVCQALANLGSTLTDLEKYDSALSVLNRAEELGRIKGMYASWTASLMNNIGNAYMGTEEYEQALQYFHRAYSLWQDSGENDHVALVLNNIGYAHYNLEQLDSTSYYYYKSAAIARERDEKRNLYFVLDNLAGLYLKLGNMDSVVKYQDEYQELYSQIYEKESQETISNLRIQYETEKMERENMLQKVQIQEARNRQRLLLIALLVLLVAGLVTYILYKRREIRREKEFRKINDILKDQEIRSFHSVLDAQEKERKRIAEELHDKLGSTLSAAKLYFNNIEELAVNHESKVINKGMELLDIAVQDVRMISHNMLSGVLSQFGLVAALNDLTETITGSGKIKMKVLTHGVNQRLDQKSELHVYRIIQELVSNALKHSNATEVIVQVTQHDNEMTVTVEDNGSGFETARAPEGMGLRNVMNRVGLLNANINIDTGRGKGTLITIDIPTS</sequence>
<evidence type="ECO:0000256" key="8">
    <source>
        <dbReference type="ARBA" id="ARBA00023012"/>
    </source>
</evidence>
<feature type="transmembrane region" description="Helical" evidence="11">
    <location>
        <begin position="322"/>
        <end position="341"/>
    </location>
</feature>
<evidence type="ECO:0000256" key="1">
    <source>
        <dbReference type="ARBA" id="ARBA00000085"/>
    </source>
</evidence>
<dbReference type="PANTHER" id="PTHR24421:SF10">
    <property type="entry name" value="NITRATE_NITRITE SENSOR PROTEIN NARQ"/>
    <property type="match status" value="1"/>
</dbReference>
<dbReference type="InterPro" id="IPR005467">
    <property type="entry name" value="His_kinase_dom"/>
</dbReference>
<evidence type="ECO:0000256" key="5">
    <source>
        <dbReference type="ARBA" id="ARBA00022741"/>
    </source>
</evidence>
<dbReference type="CDD" id="cd16917">
    <property type="entry name" value="HATPase_UhpB-NarQ-NarX-like"/>
    <property type="match status" value="1"/>
</dbReference>
<evidence type="ECO:0000256" key="4">
    <source>
        <dbReference type="ARBA" id="ARBA00022679"/>
    </source>
</evidence>
<evidence type="ECO:0000259" key="13">
    <source>
        <dbReference type="PROSITE" id="PS50109"/>
    </source>
</evidence>
<feature type="chain" id="PRO_5040755456" description="histidine kinase" evidence="12">
    <location>
        <begin position="21"/>
        <end position="570"/>
    </location>
</feature>
<comment type="caution">
    <text evidence="14">The sequence shown here is derived from an EMBL/GenBank/DDBJ whole genome shotgun (WGS) entry which is preliminary data.</text>
</comment>
<keyword evidence="4" id="KW-0808">Transferase</keyword>
<dbReference type="SUPFAM" id="SSF48452">
    <property type="entry name" value="TPR-like"/>
    <property type="match status" value="1"/>
</dbReference>
<keyword evidence="5" id="KW-0547">Nucleotide-binding</keyword>
<dbReference type="PROSITE" id="PS50005">
    <property type="entry name" value="TPR"/>
    <property type="match status" value="1"/>
</dbReference>
<organism evidence="14 15">
    <name type="scientific">Fulvivirga sedimenti</name>
    <dbReference type="NCBI Taxonomy" id="2879465"/>
    <lineage>
        <taxon>Bacteria</taxon>
        <taxon>Pseudomonadati</taxon>
        <taxon>Bacteroidota</taxon>
        <taxon>Cytophagia</taxon>
        <taxon>Cytophagales</taxon>
        <taxon>Fulvivirgaceae</taxon>
        <taxon>Fulvivirga</taxon>
    </lineage>
</organism>
<dbReference type="InterPro" id="IPR003594">
    <property type="entry name" value="HATPase_dom"/>
</dbReference>
<keyword evidence="11" id="KW-0472">Membrane</keyword>
<proteinExistence type="predicted"/>
<dbReference type="EC" id="2.7.13.3" evidence="2"/>
<dbReference type="EMBL" id="JAIXNE010000007">
    <property type="protein sequence ID" value="MCA6078805.1"/>
    <property type="molecule type" value="Genomic_DNA"/>
</dbReference>
<evidence type="ECO:0000256" key="11">
    <source>
        <dbReference type="SAM" id="Phobius"/>
    </source>
</evidence>
<dbReference type="GO" id="GO:0005524">
    <property type="term" value="F:ATP binding"/>
    <property type="evidence" value="ECO:0007669"/>
    <property type="project" value="UniProtKB-KW"/>
</dbReference>
<evidence type="ECO:0000256" key="7">
    <source>
        <dbReference type="ARBA" id="ARBA00022840"/>
    </source>
</evidence>
<reference evidence="14" key="1">
    <citation type="submission" date="2021-09" db="EMBL/GenBank/DDBJ databases">
        <title>Fulvivirga sp. isolated from coastal sediment.</title>
        <authorList>
            <person name="Yu H."/>
        </authorList>
    </citation>
    <scope>NUCLEOTIDE SEQUENCE</scope>
    <source>
        <strain evidence="14">1062</strain>
    </source>
</reference>
<keyword evidence="9" id="KW-0802">TPR repeat</keyword>
<dbReference type="PANTHER" id="PTHR24421">
    <property type="entry name" value="NITRATE/NITRITE SENSOR PROTEIN NARX-RELATED"/>
    <property type="match status" value="1"/>
</dbReference>
<feature type="repeat" description="TPR" evidence="9">
    <location>
        <begin position="168"/>
        <end position="201"/>
    </location>
</feature>
<dbReference type="GO" id="GO:0046983">
    <property type="term" value="F:protein dimerization activity"/>
    <property type="evidence" value="ECO:0007669"/>
    <property type="project" value="InterPro"/>
</dbReference>
<dbReference type="InterPro" id="IPR019734">
    <property type="entry name" value="TPR_rpt"/>
</dbReference>
<keyword evidence="11" id="KW-0812">Transmembrane</keyword>
<accession>A0A9X1HWR9</accession>
<dbReference type="Gene3D" id="3.30.565.10">
    <property type="entry name" value="Histidine kinase-like ATPase, C-terminal domain"/>
    <property type="match status" value="1"/>
</dbReference>
<evidence type="ECO:0000313" key="15">
    <source>
        <dbReference type="Proteomes" id="UP001139409"/>
    </source>
</evidence>
<evidence type="ECO:0000256" key="12">
    <source>
        <dbReference type="SAM" id="SignalP"/>
    </source>
</evidence>
<evidence type="ECO:0000256" key="2">
    <source>
        <dbReference type="ARBA" id="ARBA00012438"/>
    </source>
</evidence>
<dbReference type="Pfam" id="PF07730">
    <property type="entry name" value="HisKA_3"/>
    <property type="match status" value="1"/>
</dbReference>
<dbReference type="Pfam" id="PF13424">
    <property type="entry name" value="TPR_12"/>
    <property type="match status" value="1"/>
</dbReference>
<feature type="signal peptide" evidence="12">
    <location>
        <begin position="1"/>
        <end position="20"/>
    </location>
</feature>
<evidence type="ECO:0000256" key="3">
    <source>
        <dbReference type="ARBA" id="ARBA00022553"/>
    </source>
</evidence>
<feature type="coiled-coil region" evidence="10">
    <location>
        <begin position="290"/>
        <end position="319"/>
    </location>
</feature>
<dbReference type="AlphaFoldDB" id="A0A9X1HWR9"/>
<dbReference type="Gene3D" id="1.20.5.1930">
    <property type="match status" value="1"/>
</dbReference>
<dbReference type="InterPro" id="IPR011990">
    <property type="entry name" value="TPR-like_helical_dom_sf"/>
</dbReference>
<keyword evidence="3" id="KW-0597">Phosphoprotein</keyword>